<proteinExistence type="predicted"/>
<accession>A0A2P6VQV3</accession>
<evidence type="ECO:0000313" key="1">
    <source>
        <dbReference type="EMBL" id="PSC76451.1"/>
    </source>
</evidence>
<dbReference type="InterPro" id="IPR010865">
    <property type="entry name" value="DUF1499"/>
</dbReference>
<comment type="caution">
    <text evidence="1">The sequence shown here is derived from an EMBL/GenBank/DDBJ whole genome shotgun (WGS) entry which is preliminary data.</text>
</comment>
<gene>
    <name evidence="1" type="ORF">C2E20_0526</name>
</gene>
<evidence type="ECO:0008006" key="3">
    <source>
        <dbReference type="Google" id="ProtNLM"/>
    </source>
</evidence>
<evidence type="ECO:0000313" key="2">
    <source>
        <dbReference type="Proteomes" id="UP000239649"/>
    </source>
</evidence>
<dbReference type="AlphaFoldDB" id="A0A2P6VQV3"/>
<dbReference type="Proteomes" id="UP000239649">
    <property type="component" value="Unassembled WGS sequence"/>
</dbReference>
<protein>
    <recommendedName>
        <fullName evidence="3">DUF1499 domain-containing protein</fullName>
    </recommendedName>
</protein>
<sequence>MGAAVSAPVINDVSTHLEDPPTFSSKSSHPAALSEGVKAACRKAYADVQPLAVPGGDAAAVFSAAKRAAASLARVQIVHEDEAAGSLELLDTTRLMRYKDDVAVRVRRAADGGGVVVDVRSASRVGKGDLGCNAARIRQYLAALRGELGLSAS</sequence>
<name>A0A2P6VQV3_9CHLO</name>
<organism evidence="1 2">
    <name type="scientific">Micractinium conductrix</name>
    <dbReference type="NCBI Taxonomy" id="554055"/>
    <lineage>
        <taxon>Eukaryota</taxon>
        <taxon>Viridiplantae</taxon>
        <taxon>Chlorophyta</taxon>
        <taxon>core chlorophytes</taxon>
        <taxon>Trebouxiophyceae</taxon>
        <taxon>Chlorellales</taxon>
        <taxon>Chlorellaceae</taxon>
        <taxon>Chlorella clade</taxon>
        <taxon>Micractinium</taxon>
    </lineage>
</organism>
<reference evidence="1 2" key="1">
    <citation type="journal article" date="2018" name="Plant J.">
        <title>Genome sequences of Chlorella sorokiniana UTEX 1602 and Micractinium conductrix SAG 241.80: implications to maltose excretion by a green alga.</title>
        <authorList>
            <person name="Arriola M.B."/>
            <person name="Velmurugan N."/>
            <person name="Zhang Y."/>
            <person name="Plunkett M.H."/>
            <person name="Hondzo H."/>
            <person name="Barney B.M."/>
        </authorList>
    </citation>
    <scope>NUCLEOTIDE SEQUENCE [LARGE SCALE GENOMIC DNA]</scope>
    <source>
        <strain evidence="1 2">SAG 241.80</strain>
    </source>
</reference>
<dbReference type="EMBL" id="LHPF02000001">
    <property type="protein sequence ID" value="PSC76451.1"/>
    <property type="molecule type" value="Genomic_DNA"/>
</dbReference>
<dbReference type="OrthoDB" id="540864at2759"/>
<dbReference type="Pfam" id="PF07386">
    <property type="entry name" value="DUF1499"/>
    <property type="match status" value="1"/>
</dbReference>
<keyword evidence="2" id="KW-1185">Reference proteome</keyword>